<evidence type="ECO:0000256" key="15">
    <source>
        <dbReference type="RuleBase" id="RU004165"/>
    </source>
</evidence>
<keyword evidence="9 11" id="KW-0067">ATP-binding</keyword>
<feature type="active site" description="Proton acceptor" evidence="11 12">
    <location>
        <position position="90"/>
    </location>
</feature>
<dbReference type="Gene3D" id="3.30.60.20">
    <property type="match status" value="1"/>
</dbReference>
<comment type="subunit">
    <text evidence="11">Homotetramer.</text>
</comment>
<dbReference type="GO" id="GO:0046872">
    <property type="term" value="F:metal ion binding"/>
    <property type="evidence" value="ECO:0007669"/>
    <property type="project" value="UniProtKB-KW"/>
</dbReference>
<proteinExistence type="inferred from homology"/>
<dbReference type="InterPro" id="IPR001267">
    <property type="entry name" value="Thymidine_kinase"/>
</dbReference>
<protein>
    <recommendedName>
        <fullName evidence="2 11">Thymidine kinase</fullName>
        <ecNumber evidence="2 11">2.7.1.21</ecNumber>
    </recommendedName>
</protein>
<gene>
    <name evidence="11" type="primary">tdk</name>
    <name evidence="16" type="ORF">HGMM_F52E02C30</name>
</gene>
<evidence type="ECO:0000256" key="5">
    <source>
        <dbReference type="ARBA" id="ARBA00022723"/>
    </source>
</evidence>
<keyword evidence="3 11" id="KW-0237">DNA synthesis</keyword>
<keyword evidence="11" id="KW-0963">Cytoplasm</keyword>
<evidence type="ECO:0000256" key="2">
    <source>
        <dbReference type="ARBA" id="ARBA00012118"/>
    </source>
</evidence>
<evidence type="ECO:0000256" key="13">
    <source>
        <dbReference type="PIRSR" id="PIRSR035805-2"/>
    </source>
</evidence>
<dbReference type="GO" id="GO:0071897">
    <property type="term" value="P:DNA biosynthetic process"/>
    <property type="evidence" value="ECO:0007669"/>
    <property type="project" value="UniProtKB-KW"/>
</dbReference>
<evidence type="ECO:0000256" key="7">
    <source>
        <dbReference type="ARBA" id="ARBA00022777"/>
    </source>
</evidence>
<sequence length="192" mass="21248">MEPTFPPGTGWIEVICGGMFSGKTEELLRRVRRALLAGQRVRLFKPETDTRYHPTAIVSHDQTSLEAQPVPNSDAIYLLSSEAHVIGIDEAQFFDPGIVEVANRLANEGKRVIIAGLDMDYLGRPFGPMPYLMAIAEFVTKLHAVCVYTGGLAHFSHRKKPEGDVVLPGGGELYEPVSRQVFLHLIRENPNP</sequence>
<dbReference type="SUPFAM" id="SSF52540">
    <property type="entry name" value="P-loop containing nucleoside triphosphate hydrolases"/>
    <property type="match status" value="1"/>
</dbReference>
<comment type="similarity">
    <text evidence="1 11 15">Belongs to the thymidine kinase family.</text>
</comment>
<dbReference type="FunFam" id="3.40.50.300:FF:000948">
    <property type="entry name" value="Thymidine kinase"/>
    <property type="match status" value="1"/>
</dbReference>
<dbReference type="NCBIfam" id="NF003296">
    <property type="entry name" value="PRK04296.1-1"/>
    <property type="match status" value="1"/>
</dbReference>
<dbReference type="PIRSF" id="PIRSF035805">
    <property type="entry name" value="TK_cell"/>
    <property type="match status" value="1"/>
</dbReference>
<name>H5SNW1_9BACT</name>
<feature type="binding site" evidence="13">
    <location>
        <position position="174"/>
    </location>
    <ligand>
        <name>substrate</name>
    </ligand>
</feature>
<organism evidence="16">
    <name type="scientific">uncultured Bacteroidota bacterium</name>
    <dbReference type="NCBI Taxonomy" id="152509"/>
    <lineage>
        <taxon>Bacteria</taxon>
        <taxon>Pseudomonadati</taxon>
        <taxon>Bacteroidota</taxon>
        <taxon>environmental samples</taxon>
    </lineage>
</organism>
<dbReference type="EMBL" id="AP011785">
    <property type="protein sequence ID" value="BAL57847.1"/>
    <property type="molecule type" value="Genomic_DNA"/>
</dbReference>
<evidence type="ECO:0000256" key="10">
    <source>
        <dbReference type="ARBA" id="ARBA00048254"/>
    </source>
</evidence>
<dbReference type="GO" id="GO:0005829">
    <property type="term" value="C:cytosol"/>
    <property type="evidence" value="ECO:0007669"/>
    <property type="project" value="TreeGrafter"/>
</dbReference>
<comment type="catalytic activity">
    <reaction evidence="10 11 14">
        <text>thymidine + ATP = dTMP + ADP + H(+)</text>
        <dbReference type="Rhea" id="RHEA:19129"/>
        <dbReference type="ChEBI" id="CHEBI:15378"/>
        <dbReference type="ChEBI" id="CHEBI:17748"/>
        <dbReference type="ChEBI" id="CHEBI:30616"/>
        <dbReference type="ChEBI" id="CHEBI:63528"/>
        <dbReference type="ChEBI" id="CHEBI:456216"/>
        <dbReference type="EC" id="2.7.1.21"/>
    </reaction>
</comment>
<reference evidence="16" key="1">
    <citation type="journal article" date="2005" name="Environ. Microbiol.">
        <title>Genetic and functional properties of uncultivated thermophilic crenarchaeotes from a subsurface gold mine as revealed by analysis of genome fragments.</title>
        <authorList>
            <person name="Nunoura T."/>
            <person name="Hirayama H."/>
            <person name="Takami H."/>
            <person name="Oida H."/>
            <person name="Nishi S."/>
            <person name="Shimamura S."/>
            <person name="Suzuki Y."/>
            <person name="Inagaki F."/>
            <person name="Takai K."/>
            <person name="Nealson K.H."/>
            <person name="Horikoshi K."/>
        </authorList>
    </citation>
    <scope>NUCLEOTIDE SEQUENCE</scope>
</reference>
<comment type="caution">
    <text evidence="11">Lacks conserved residue(s) required for the propagation of feature annotation.</text>
</comment>
<dbReference type="SUPFAM" id="SSF57716">
    <property type="entry name" value="Glucocorticoid receptor-like (DNA-binding domain)"/>
    <property type="match status" value="1"/>
</dbReference>
<dbReference type="Pfam" id="PF00265">
    <property type="entry name" value="TK"/>
    <property type="match status" value="1"/>
</dbReference>
<dbReference type="EC" id="2.7.1.21" evidence="2 11"/>
<dbReference type="InterPro" id="IPR027417">
    <property type="entry name" value="P-loop_NTPase"/>
</dbReference>
<dbReference type="PANTHER" id="PTHR11441">
    <property type="entry name" value="THYMIDINE KINASE"/>
    <property type="match status" value="1"/>
</dbReference>
<dbReference type="PANTHER" id="PTHR11441:SF0">
    <property type="entry name" value="THYMIDINE KINASE, CYTOSOLIC"/>
    <property type="match status" value="1"/>
</dbReference>
<keyword evidence="5" id="KW-0479">Metal-binding</keyword>
<dbReference type="Gene3D" id="3.40.50.300">
    <property type="entry name" value="P-loop containing nucleotide triphosphate hydrolases"/>
    <property type="match status" value="1"/>
</dbReference>
<evidence type="ECO:0000256" key="11">
    <source>
        <dbReference type="HAMAP-Rule" id="MF_00124"/>
    </source>
</evidence>
<reference evidence="16" key="2">
    <citation type="journal article" date="2012" name="PLoS ONE">
        <title>A Deeply Branching Thermophilic Bacterium with an Ancient Acetyl-CoA Pathway Dominates a Subsurface Ecosystem.</title>
        <authorList>
            <person name="Takami H."/>
            <person name="Noguchi H."/>
            <person name="Takaki Y."/>
            <person name="Uchiyama I."/>
            <person name="Toyoda A."/>
            <person name="Nishi S."/>
            <person name="Chee G.-J."/>
            <person name="Arai W."/>
            <person name="Nunoura T."/>
            <person name="Itoh T."/>
            <person name="Hattori M."/>
            <person name="Takai K."/>
        </authorList>
    </citation>
    <scope>NUCLEOTIDE SEQUENCE</scope>
</reference>
<evidence type="ECO:0000256" key="12">
    <source>
        <dbReference type="PIRSR" id="PIRSR035805-1"/>
    </source>
</evidence>
<keyword evidence="7 11" id="KW-0418">Kinase</keyword>
<evidence type="ECO:0000256" key="9">
    <source>
        <dbReference type="ARBA" id="ARBA00022840"/>
    </source>
</evidence>
<comment type="subcellular location">
    <subcellularLocation>
        <location evidence="11">Cytoplasm</location>
    </subcellularLocation>
</comment>
<keyword evidence="8" id="KW-0862">Zinc</keyword>
<evidence type="ECO:0000256" key="6">
    <source>
        <dbReference type="ARBA" id="ARBA00022741"/>
    </source>
</evidence>
<dbReference type="HAMAP" id="MF_00124">
    <property type="entry name" value="Thymidine_kinase"/>
    <property type="match status" value="1"/>
</dbReference>
<evidence type="ECO:0000256" key="8">
    <source>
        <dbReference type="ARBA" id="ARBA00022833"/>
    </source>
</evidence>
<evidence type="ECO:0000313" key="16">
    <source>
        <dbReference type="EMBL" id="BAL57847.1"/>
    </source>
</evidence>
<dbReference type="GO" id="GO:0004797">
    <property type="term" value="F:thymidine kinase activity"/>
    <property type="evidence" value="ECO:0007669"/>
    <property type="project" value="UniProtKB-UniRule"/>
</dbReference>
<dbReference type="GO" id="GO:0005524">
    <property type="term" value="F:ATP binding"/>
    <property type="evidence" value="ECO:0007669"/>
    <property type="project" value="UniProtKB-UniRule"/>
</dbReference>
<evidence type="ECO:0000256" key="4">
    <source>
        <dbReference type="ARBA" id="ARBA00022679"/>
    </source>
</evidence>
<keyword evidence="4 11" id="KW-0808">Transferase</keyword>
<evidence type="ECO:0000256" key="1">
    <source>
        <dbReference type="ARBA" id="ARBA00007587"/>
    </source>
</evidence>
<evidence type="ECO:0000256" key="14">
    <source>
        <dbReference type="RuleBase" id="RU000544"/>
    </source>
</evidence>
<dbReference type="GO" id="GO:0046104">
    <property type="term" value="P:thymidine metabolic process"/>
    <property type="evidence" value="ECO:0007669"/>
    <property type="project" value="TreeGrafter"/>
</dbReference>
<keyword evidence="6 11" id="KW-0547">Nucleotide-binding</keyword>
<feature type="binding site" evidence="11">
    <location>
        <begin position="89"/>
        <end position="92"/>
    </location>
    <ligand>
        <name>ATP</name>
        <dbReference type="ChEBI" id="CHEBI:30616"/>
    </ligand>
</feature>
<dbReference type="AlphaFoldDB" id="H5SNW1"/>
<feature type="binding site" evidence="13">
    <location>
        <begin position="166"/>
        <end position="169"/>
    </location>
    <ligand>
        <name>substrate</name>
    </ligand>
</feature>
<feature type="binding site" evidence="11">
    <location>
        <begin position="17"/>
        <end position="24"/>
    </location>
    <ligand>
        <name>ATP</name>
        <dbReference type="ChEBI" id="CHEBI:30616"/>
    </ligand>
</feature>
<accession>H5SNW1</accession>
<evidence type="ECO:0000256" key="3">
    <source>
        <dbReference type="ARBA" id="ARBA00022634"/>
    </source>
</evidence>